<dbReference type="Gene3D" id="3.30.1370.30">
    <property type="match status" value="1"/>
</dbReference>
<dbReference type="OrthoDB" id="9802617at2"/>
<dbReference type="STRING" id="1429043.X474_01590"/>
<accession>A0A0D2GMW0</accession>
<dbReference type="PROSITE" id="PS00053">
    <property type="entry name" value="RIBOSOMAL_S8"/>
    <property type="match status" value="1"/>
</dbReference>
<proteinExistence type="inferred from homology"/>
<comment type="caution">
    <text evidence="10">The sequence shown here is derived from an EMBL/GenBank/DDBJ whole genome shotgun (WGS) entry which is preliminary data.</text>
</comment>
<dbReference type="GO" id="GO:0005737">
    <property type="term" value="C:cytoplasm"/>
    <property type="evidence" value="ECO:0007669"/>
    <property type="project" value="UniProtKB-ARBA"/>
</dbReference>
<dbReference type="Pfam" id="PF00410">
    <property type="entry name" value="Ribosomal_S8"/>
    <property type="match status" value="1"/>
</dbReference>
<evidence type="ECO:0000313" key="10">
    <source>
        <dbReference type="EMBL" id="KIX15967.1"/>
    </source>
</evidence>
<evidence type="ECO:0000256" key="8">
    <source>
        <dbReference type="HAMAP-Rule" id="MF_01302"/>
    </source>
</evidence>
<name>A0A0D2GMW0_9BACT</name>
<dbReference type="GO" id="GO:0019843">
    <property type="term" value="F:rRNA binding"/>
    <property type="evidence" value="ECO:0007669"/>
    <property type="project" value="UniProtKB-UniRule"/>
</dbReference>
<protein>
    <recommendedName>
        <fullName evidence="6 8">Small ribosomal subunit protein uS8</fullName>
    </recommendedName>
</protein>
<dbReference type="Gene3D" id="3.30.1490.10">
    <property type="match status" value="1"/>
</dbReference>
<dbReference type="SUPFAM" id="SSF56047">
    <property type="entry name" value="Ribosomal protein S8"/>
    <property type="match status" value="1"/>
</dbReference>
<dbReference type="RefSeq" id="WP_044346246.1">
    <property type="nucleotide sequence ID" value="NZ_AZAC01000001.1"/>
</dbReference>
<dbReference type="AlphaFoldDB" id="A0A0D2GMW0"/>
<keyword evidence="2 8" id="KW-0699">rRNA-binding</keyword>
<dbReference type="FunFam" id="3.30.1490.10:FF:000001">
    <property type="entry name" value="30S ribosomal protein S8"/>
    <property type="match status" value="1"/>
</dbReference>
<comment type="function">
    <text evidence="8">One of the primary rRNA binding proteins, it binds directly to 16S rRNA central domain where it helps coordinate assembly of the platform of the 30S subunit.</text>
</comment>
<dbReference type="PANTHER" id="PTHR11758">
    <property type="entry name" value="40S RIBOSOMAL PROTEIN S15A"/>
    <property type="match status" value="1"/>
</dbReference>
<dbReference type="GO" id="GO:0003735">
    <property type="term" value="F:structural constituent of ribosome"/>
    <property type="evidence" value="ECO:0007669"/>
    <property type="project" value="InterPro"/>
</dbReference>
<dbReference type="InterPro" id="IPR047863">
    <property type="entry name" value="Ribosomal_uS8_CS"/>
</dbReference>
<evidence type="ECO:0000256" key="7">
    <source>
        <dbReference type="ARBA" id="ARBA00046740"/>
    </source>
</evidence>
<keyword evidence="5 8" id="KW-0687">Ribonucleoprotein</keyword>
<dbReference type="PATRIC" id="fig|1429043.3.peg.331"/>
<dbReference type="Proteomes" id="UP000032233">
    <property type="component" value="Unassembled WGS sequence"/>
</dbReference>
<dbReference type="FunCoup" id="A0A0D2GMW0">
    <property type="interactions" value="546"/>
</dbReference>
<evidence type="ECO:0000256" key="1">
    <source>
        <dbReference type="ARBA" id="ARBA00006471"/>
    </source>
</evidence>
<evidence type="ECO:0000256" key="6">
    <source>
        <dbReference type="ARBA" id="ARBA00035258"/>
    </source>
</evidence>
<keyword evidence="11" id="KW-1185">Reference proteome</keyword>
<dbReference type="InterPro" id="IPR035987">
    <property type="entry name" value="Ribosomal_uS8_sf"/>
</dbReference>
<gene>
    <name evidence="8" type="primary">rpsH</name>
    <name evidence="10" type="ORF">X474_01590</name>
</gene>
<dbReference type="GO" id="GO:1990904">
    <property type="term" value="C:ribonucleoprotein complex"/>
    <property type="evidence" value="ECO:0007669"/>
    <property type="project" value="UniProtKB-KW"/>
</dbReference>
<comment type="similarity">
    <text evidence="1 8 9">Belongs to the universal ribosomal protein uS8 family.</text>
</comment>
<sequence>MAMSDPIADMLTRVRNAFRARHEEVDVPASGLKVNIAKALETEGYITGYEVLPGQKQDTLRIRLKYQKDKSVIEGIERVSKPSRRVYVSHKDIPQVLSGLGVNILSTPKGVMSDRLARQNKVGGEILCAVW</sequence>
<evidence type="ECO:0000256" key="4">
    <source>
        <dbReference type="ARBA" id="ARBA00022980"/>
    </source>
</evidence>
<evidence type="ECO:0000256" key="9">
    <source>
        <dbReference type="RuleBase" id="RU003660"/>
    </source>
</evidence>
<dbReference type="EMBL" id="AZAC01000001">
    <property type="protein sequence ID" value="KIX15967.1"/>
    <property type="molecule type" value="Genomic_DNA"/>
</dbReference>
<dbReference type="GO" id="GO:0005840">
    <property type="term" value="C:ribosome"/>
    <property type="evidence" value="ECO:0007669"/>
    <property type="project" value="UniProtKB-KW"/>
</dbReference>
<keyword evidence="3 8" id="KW-0694">RNA-binding</keyword>
<dbReference type="InParanoid" id="A0A0D2GMW0"/>
<dbReference type="HAMAP" id="MF_01302_B">
    <property type="entry name" value="Ribosomal_uS8_B"/>
    <property type="match status" value="1"/>
</dbReference>
<evidence type="ECO:0000256" key="3">
    <source>
        <dbReference type="ARBA" id="ARBA00022884"/>
    </source>
</evidence>
<organism evidence="10 11">
    <name type="scientific">Dethiosulfatarculus sandiegensis</name>
    <dbReference type="NCBI Taxonomy" id="1429043"/>
    <lineage>
        <taxon>Bacteria</taxon>
        <taxon>Pseudomonadati</taxon>
        <taxon>Thermodesulfobacteriota</taxon>
        <taxon>Desulfarculia</taxon>
        <taxon>Desulfarculales</taxon>
        <taxon>Desulfarculaceae</taxon>
        <taxon>Dethiosulfatarculus</taxon>
    </lineage>
</organism>
<reference evidence="10 11" key="1">
    <citation type="submission" date="2013-11" db="EMBL/GenBank/DDBJ databases">
        <title>Metagenomic analysis of a methanogenic consortium involved in long chain n-alkane degradation.</title>
        <authorList>
            <person name="Davidova I.A."/>
            <person name="Callaghan A.V."/>
            <person name="Wawrik B."/>
            <person name="Pruitt S."/>
            <person name="Marks C."/>
            <person name="Duncan K.E."/>
            <person name="Suflita J.M."/>
        </authorList>
    </citation>
    <scope>NUCLEOTIDE SEQUENCE [LARGE SCALE GENOMIC DNA]</scope>
    <source>
        <strain evidence="10 11">SPR</strain>
    </source>
</reference>
<dbReference type="FunFam" id="3.30.1370.30:FF:000002">
    <property type="entry name" value="30S ribosomal protein S8"/>
    <property type="match status" value="1"/>
</dbReference>
<dbReference type="NCBIfam" id="NF001109">
    <property type="entry name" value="PRK00136.1"/>
    <property type="match status" value="1"/>
</dbReference>
<keyword evidence="4 8" id="KW-0689">Ribosomal protein</keyword>
<evidence type="ECO:0000256" key="5">
    <source>
        <dbReference type="ARBA" id="ARBA00023274"/>
    </source>
</evidence>
<evidence type="ECO:0000256" key="2">
    <source>
        <dbReference type="ARBA" id="ARBA00022730"/>
    </source>
</evidence>
<comment type="subunit">
    <text evidence="7 8">Part of the 30S ribosomal subunit. Contacts proteins S5 and S12.</text>
</comment>
<dbReference type="GO" id="GO:0006412">
    <property type="term" value="P:translation"/>
    <property type="evidence" value="ECO:0007669"/>
    <property type="project" value="UniProtKB-UniRule"/>
</dbReference>
<dbReference type="InterPro" id="IPR000630">
    <property type="entry name" value="Ribosomal_uS8"/>
</dbReference>
<evidence type="ECO:0000313" key="11">
    <source>
        <dbReference type="Proteomes" id="UP000032233"/>
    </source>
</evidence>